<reference evidence="1 2" key="1">
    <citation type="submission" date="2024-03" db="EMBL/GenBank/DDBJ databases">
        <title>Aquirufa genome sequencing.</title>
        <authorList>
            <person name="Pitt A."/>
            <person name="Hahn M.W."/>
        </authorList>
    </citation>
    <scope>NUCLEOTIDE SEQUENCE [LARGE SCALE GENOMIC DNA]</scope>
    <source>
        <strain evidence="1 2">HETE-83D</strain>
    </source>
</reference>
<comment type="caution">
    <text evidence="1">The sequence shown here is derived from an EMBL/GenBank/DDBJ whole genome shotgun (WGS) entry which is preliminary data.</text>
</comment>
<accession>A0ABW6DPT7</accession>
<dbReference type="Proteomes" id="UP001598019">
    <property type="component" value="Unassembled WGS sequence"/>
</dbReference>
<dbReference type="EMBL" id="JBBKXX010000003">
    <property type="protein sequence ID" value="MFD3408762.1"/>
    <property type="molecule type" value="Genomic_DNA"/>
</dbReference>
<protein>
    <submittedName>
        <fullName evidence="1">Uncharacterized protein</fullName>
    </submittedName>
</protein>
<organism evidence="1 2">
    <name type="scientific">Aquirufa esocilacus</name>
    <dbReference type="NCBI Taxonomy" id="3096513"/>
    <lineage>
        <taxon>Bacteria</taxon>
        <taxon>Pseudomonadati</taxon>
        <taxon>Bacteroidota</taxon>
        <taxon>Cytophagia</taxon>
        <taxon>Cytophagales</taxon>
        <taxon>Flectobacillaceae</taxon>
        <taxon>Aquirufa</taxon>
    </lineage>
</organism>
<gene>
    <name evidence="1" type="ORF">SKC37_08855</name>
</gene>
<dbReference type="RefSeq" id="WP_377981133.1">
    <property type="nucleotide sequence ID" value="NZ_JBBKXX010000003.1"/>
</dbReference>
<evidence type="ECO:0000313" key="2">
    <source>
        <dbReference type="Proteomes" id="UP001598019"/>
    </source>
</evidence>
<evidence type="ECO:0000313" key="1">
    <source>
        <dbReference type="EMBL" id="MFD3408762.1"/>
    </source>
</evidence>
<proteinExistence type="predicted"/>
<keyword evidence="2" id="KW-1185">Reference proteome</keyword>
<name>A0ABW6DPT7_9BACT</name>
<sequence>MAPNIFLQYWNDSPESITFQEVLAWEVPTPIIESIQADLLAQLNSARAQENFPNFPWSSPRFLEKWEGIAQTLLYQVALPEFIWGSWIESLVVPIEDVPQPSFADLLNAYEAPDAPVMDELEMAVAEVETADAPAFEALVDTFDYPAAETPAEMEYPAAETPAEMEYPAAETPAKMEYPAAETPAEPFDLLNTEVYFEATESLEDSTEEEYTRLKDLLSGNLGSLKSQVESQMTQRIADTISLHQRIKFIQEIFRGDVEQLESLIQYIDDEAEAETWANELLHRYQNYRVAENEAIWEELHQLIERKFN</sequence>